<keyword evidence="1" id="KW-1133">Transmembrane helix</keyword>
<proteinExistence type="predicted"/>
<gene>
    <name evidence="2" type="ORF">POCTA_138.1.T0150303</name>
</gene>
<comment type="caution">
    <text evidence="2">The sequence shown here is derived from an EMBL/GenBank/DDBJ whole genome shotgun (WGS) entry which is preliminary data.</text>
</comment>
<evidence type="ECO:0008006" key="4">
    <source>
        <dbReference type="Google" id="ProtNLM"/>
    </source>
</evidence>
<dbReference type="AlphaFoldDB" id="A0A8S1SV96"/>
<dbReference type="Proteomes" id="UP000683925">
    <property type="component" value="Unassembled WGS sequence"/>
</dbReference>
<evidence type="ECO:0000256" key="1">
    <source>
        <dbReference type="SAM" id="Phobius"/>
    </source>
</evidence>
<keyword evidence="1" id="KW-0812">Transmembrane</keyword>
<organism evidence="2 3">
    <name type="scientific">Paramecium octaurelia</name>
    <dbReference type="NCBI Taxonomy" id="43137"/>
    <lineage>
        <taxon>Eukaryota</taxon>
        <taxon>Sar</taxon>
        <taxon>Alveolata</taxon>
        <taxon>Ciliophora</taxon>
        <taxon>Intramacronucleata</taxon>
        <taxon>Oligohymenophorea</taxon>
        <taxon>Peniculida</taxon>
        <taxon>Parameciidae</taxon>
        <taxon>Paramecium</taxon>
    </lineage>
</organism>
<evidence type="ECO:0000313" key="2">
    <source>
        <dbReference type="EMBL" id="CAD8143970.1"/>
    </source>
</evidence>
<evidence type="ECO:0000313" key="3">
    <source>
        <dbReference type="Proteomes" id="UP000683925"/>
    </source>
</evidence>
<protein>
    <recommendedName>
        <fullName evidence="4">Transmembrane protein</fullName>
    </recommendedName>
</protein>
<keyword evidence="3" id="KW-1185">Reference proteome</keyword>
<sequence length="105" mass="12397">MITKLGYQQLTIIIDTKHIIEIQKDGNKEYLIQDLIDEQIQKLSSKDQLKLEFIYIMVFSLVLNTLLSILCNWQNLKLSLKQFKYCKILQNGKCQKMSQLRGRAF</sequence>
<name>A0A8S1SV96_PAROT</name>
<accession>A0A8S1SV96</accession>
<keyword evidence="1" id="KW-0472">Membrane</keyword>
<dbReference type="EMBL" id="CAJJDP010000015">
    <property type="protein sequence ID" value="CAD8143970.1"/>
    <property type="molecule type" value="Genomic_DNA"/>
</dbReference>
<feature type="transmembrane region" description="Helical" evidence="1">
    <location>
        <begin position="53"/>
        <end position="73"/>
    </location>
</feature>
<reference evidence="2" key="1">
    <citation type="submission" date="2021-01" db="EMBL/GenBank/DDBJ databases">
        <authorList>
            <consortium name="Genoscope - CEA"/>
            <person name="William W."/>
        </authorList>
    </citation>
    <scope>NUCLEOTIDE SEQUENCE</scope>
</reference>